<reference evidence="2 3" key="1">
    <citation type="journal article" date="2010" name="Science">
        <title>Genomic comparison of the ants Camponotus floridanus and Harpegnathos saltator.</title>
        <authorList>
            <person name="Bonasio R."/>
            <person name="Zhang G."/>
            <person name="Ye C."/>
            <person name="Mutti N.S."/>
            <person name="Fang X."/>
            <person name="Qin N."/>
            <person name="Donahue G."/>
            <person name="Yang P."/>
            <person name="Li Q."/>
            <person name="Li C."/>
            <person name="Zhang P."/>
            <person name="Huang Z."/>
            <person name="Berger S.L."/>
            <person name="Reinberg D."/>
            <person name="Wang J."/>
            <person name="Liebig J."/>
        </authorList>
    </citation>
    <scope>NUCLEOTIDE SEQUENCE [LARGE SCALE GENOMIC DNA]</scope>
    <source>
        <strain evidence="3">C129</strain>
    </source>
</reference>
<proteinExistence type="predicted"/>
<dbReference type="SUPFAM" id="SSF57756">
    <property type="entry name" value="Retrovirus zinc finger-like domains"/>
    <property type="match status" value="1"/>
</dbReference>
<dbReference type="Proteomes" id="UP000000311">
    <property type="component" value="Unassembled WGS sequence"/>
</dbReference>
<accession>E2AHH6</accession>
<dbReference type="GO" id="GO:0003676">
    <property type="term" value="F:nucleic acid binding"/>
    <property type="evidence" value="ECO:0007669"/>
    <property type="project" value="InterPro"/>
</dbReference>
<dbReference type="OMA" id="CKSANRH"/>
<name>E2AHH6_CAMFO</name>
<dbReference type="InParanoid" id="E2AHH6"/>
<dbReference type="AlphaFoldDB" id="E2AHH6"/>
<gene>
    <name evidence="2" type="ORF">EAG_00389</name>
</gene>
<feature type="non-terminal residue" evidence="2">
    <location>
        <position position="198"/>
    </location>
</feature>
<feature type="region of interest" description="Disordered" evidence="1">
    <location>
        <begin position="83"/>
        <end position="117"/>
    </location>
</feature>
<organism evidence="3">
    <name type="scientific">Camponotus floridanus</name>
    <name type="common">Florida carpenter ant</name>
    <dbReference type="NCBI Taxonomy" id="104421"/>
    <lineage>
        <taxon>Eukaryota</taxon>
        <taxon>Metazoa</taxon>
        <taxon>Ecdysozoa</taxon>
        <taxon>Arthropoda</taxon>
        <taxon>Hexapoda</taxon>
        <taxon>Insecta</taxon>
        <taxon>Pterygota</taxon>
        <taxon>Neoptera</taxon>
        <taxon>Endopterygota</taxon>
        <taxon>Hymenoptera</taxon>
        <taxon>Apocrita</taxon>
        <taxon>Aculeata</taxon>
        <taxon>Formicoidea</taxon>
        <taxon>Formicidae</taxon>
        <taxon>Formicinae</taxon>
        <taxon>Camponotus</taxon>
    </lineage>
</organism>
<evidence type="ECO:0000256" key="1">
    <source>
        <dbReference type="SAM" id="MobiDB-lite"/>
    </source>
</evidence>
<dbReference type="InterPro" id="IPR036875">
    <property type="entry name" value="Znf_CCHC_sf"/>
</dbReference>
<evidence type="ECO:0000313" key="2">
    <source>
        <dbReference type="EMBL" id="EFN67113.1"/>
    </source>
</evidence>
<dbReference type="Pfam" id="PF14223">
    <property type="entry name" value="Retrotran_gag_2"/>
    <property type="match status" value="1"/>
</dbReference>
<feature type="non-terminal residue" evidence="2">
    <location>
        <position position="1"/>
    </location>
</feature>
<evidence type="ECO:0000313" key="3">
    <source>
        <dbReference type="Proteomes" id="UP000000311"/>
    </source>
</evidence>
<protein>
    <recommendedName>
        <fullName evidence="4">Retrovirus-related Pol polyprotein from transposon TNT 1-94</fullName>
    </recommendedName>
</protein>
<feature type="compositionally biased region" description="Basic and acidic residues" evidence="1">
    <location>
        <begin position="101"/>
        <end position="117"/>
    </location>
</feature>
<sequence>LKQLTLHRVNDHDDISDHVRKFFDTVDKLGEMDIDINPDLLTIMLLYSLPPSFENFRCAIESRDTLPTPDNLRVKILEENEARKDSAQDNGTNAMVVKKLSAKDKSSNDRSNKGYKSRNEEPFKFKCHRCQKVGHKAIDCKGTKRGKDKDKDVNLYTKHMIDQKAFNSKDDLYTENWCLDSGSTSHLCKDTKYFNEFT</sequence>
<keyword evidence="3" id="KW-1185">Reference proteome</keyword>
<dbReference type="GO" id="GO:0008270">
    <property type="term" value="F:zinc ion binding"/>
    <property type="evidence" value="ECO:0007669"/>
    <property type="project" value="InterPro"/>
</dbReference>
<dbReference type="OrthoDB" id="7682542at2759"/>
<dbReference type="EMBL" id="GL439540">
    <property type="protein sequence ID" value="EFN67113.1"/>
    <property type="molecule type" value="Genomic_DNA"/>
</dbReference>
<evidence type="ECO:0008006" key="4">
    <source>
        <dbReference type="Google" id="ProtNLM"/>
    </source>
</evidence>